<proteinExistence type="predicted"/>
<accession>A0AAE0FEN6</accession>
<feature type="region of interest" description="Disordered" evidence="1">
    <location>
        <begin position="474"/>
        <end position="496"/>
    </location>
</feature>
<protein>
    <submittedName>
        <fullName evidence="2">Uncharacterized protein</fullName>
    </submittedName>
</protein>
<feature type="region of interest" description="Disordered" evidence="1">
    <location>
        <begin position="531"/>
        <end position="672"/>
    </location>
</feature>
<feature type="compositionally biased region" description="Basic and acidic residues" evidence="1">
    <location>
        <begin position="637"/>
        <end position="658"/>
    </location>
</feature>
<keyword evidence="3" id="KW-1185">Reference proteome</keyword>
<organism evidence="2 3">
    <name type="scientific">Cymbomonas tetramitiformis</name>
    <dbReference type="NCBI Taxonomy" id="36881"/>
    <lineage>
        <taxon>Eukaryota</taxon>
        <taxon>Viridiplantae</taxon>
        <taxon>Chlorophyta</taxon>
        <taxon>Pyramimonadophyceae</taxon>
        <taxon>Pyramimonadales</taxon>
        <taxon>Pyramimonadaceae</taxon>
        <taxon>Cymbomonas</taxon>
    </lineage>
</organism>
<gene>
    <name evidence="2" type="ORF">CYMTET_32657</name>
</gene>
<dbReference type="AlphaFoldDB" id="A0AAE0FEN6"/>
<feature type="compositionally biased region" description="Polar residues" evidence="1">
    <location>
        <begin position="446"/>
        <end position="455"/>
    </location>
</feature>
<feature type="region of interest" description="Disordered" evidence="1">
    <location>
        <begin position="782"/>
        <end position="801"/>
    </location>
</feature>
<sequence length="801" mass="87725">MTLLDIPCRFQALYNTPYSRATRSAIGVDNQTPTAYCIRGICGEAHGVLTGLGDGGALPQGGSEVRSLHARYTSTVETAGNDEEAVKAMLGQVSSGLLQLCGPGGVVQRMTFAQLTRAPHDIFALYGLSNIIDREVLCSEKALPHSSFFRMRLERWKNARPVFAGVVRAVRRHGGQVLRDWRPMMGWSHGQLTLHSLLLVPGGDCQWVLPAATQVQHILWDLARLETALLYEHTPLPMSFADVSHAENAAHAAQWLGVPAGLAGKVLDFCQHQLVQSKSSKLNRRDLDVGAEKAWRDFLLNEVPETWRPRVALRVHYSRTKAWQKMTLATQMTYSLLEDPGGLLTSPHSNPELASYPLHLRTLNDAVLAVRQHVAQYMREAMGVLDGEALDNHMIGLWTPLLAGALQCISNRALSPMQQNWALFSALRIAELLTDMLDSYVPESSEPGSRQATVSDSEKRWQKASKEALAQIAKTAGKDSISPQKTAKTKAGGLKGKKGWLKAKSAVEHELKKQIAKPTMPSLPSLLELRRQQRKEAAEQEARALKQQEAEAAAESPPRAEDSTHALRGPSSSVSDLPGPTPASSEACPSKEASAASDIAPQPADTRRRAHTLFEAPNFSDVEPEQIPGRLSMGATTREKAGKPVGVELRKPGQEAARRGSRRGSALLGEDSGLSLTSIGSIESERSSLGPPPLRTHRLAAGVRLRVCYQDVWQEATVLRFDQGSSLHSFVIPPGVDPESSEVLPDLDLDRERWHPLERFAGNFHKPQDVERVRCEVGPLQGAARRRREAGLQCPAHRRSP</sequence>
<comment type="caution">
    <text evidence="2">The sequence shown here is derived from an EMBL/GenBank/DDBJ whole genome shotgun (WGS) entry which is preliminary data.</text>
</comment>
<dbReference type="Proteomes" id="UP001190700">
    <property type="component" value="Unassembled WGS sequence"/>
</dbReference>
<dbReference type="EMBL" id="LGRX02019646">
    <property type="protein sequence ID" value="KAK3258294.1"/>
    <property type="molecule type" value="Genomic_DNA"/>
</dbReference>
<feature type="region of interest" description="Disordered" evidence="1">
    <location>
        <begin position="441"/>
        <end position="461"/>
    </location>
</feature>
<reference evidence="2 3" key="1">
    <citation type="journal article" date="2015" name="Genome Biol. Evol.">
        <title>Comparative Genomics of a Bacterivorous Green Alga Reveals Evolutionary Causalities and Consequences of Phago-Mixotrophic Mode of Nutrition.</title>
        <authorList>
            <person name="Burns J.A."/>
            <person name="Paasch A."/>
            <person name="Narechania A."/>
            <person name="Kim E."/>
        </authorList>
    </citation>
    <scope>NUCLEOTIDE SEQUENCE [LARGE SCALE GENOMIC DNA]</scope>
    <source>
        <strain evidence="2 3">PLY_AMNH</strain>
    </source>
</reference>
<evidence type="ECO:0000313" key="3">
    <source>
        <dbReference type="Proteomes" id="UP001190700"/>
    </source>
</evidence>
<evidence type="ECO:0000313" key="2">
    <source>
        <dbReference type="EMBL" id="KAK3258294.1"/>
    </source>
</evidence>
<evidence type="ECO:0000256" key="1">
    <source>
        <dbReference type="SAM" id="MobiDB-lite"/>
    </source>
</evidence>
<name>A0AAE0FEN6_9CHLO</name>
<feature type="compositionally biased region" description="Basic and acidic residues" evidence="1">
    <location>
        <begin position="531"/>
        <end position="549"/>
    </location>
</feature>